<evidence type="ECO:0000313" key="2">
    <source>
        <dbReference type="Proteomes" id="UP000828048"/>
    </source>
</evidence>
<accession>A0ACB7XH42</accession>
<dbReference type="Proteomes" id="UP000828048">
    <property type="component" value="Chromosome 10"/>
</dbReference>
<proteinExistence type="predicted"/>
<sequence length="333" mass="37712">MWMMMVGYGGDYGSKFNESAGSFNGRKLRPLMPRPTGSISSSKKTFSPMPNPNSSYCTRIHKANLTTLNANLGTIKDQTKLDTSTAAVPLVTTRWCPTPEQLHALKEMYRLGMQTPTTEQIHQIAARLRRFGKIEGKNVFYWFQNHKARARQRHRRMLIGTPYEQQRLCNTQTIGRKKSGLSATDHEITLKKNKATSSSGSTLSEDSVSIPRIAASEKETDGWIQLHMDRELQLTMKRSTETVQPNWQLMNPYSTPPIHSVHTITSAENTPEALGINIFDGQRRDIQTLQLFPIHSDDRNAHYMDTEVQPMAAMDTSFGPNQSFEFLLMKEAC</sequence>
<evidence type="ECO:0000313" key="1">
    <source>
        <dbReference type="EMBL" id="KAH7840095.1"/>
    </source>
</evidence>
<gene>
    <name evidence="1" type="ORF">Vadar_012520</name>
</gene>
<name>A0ACB7XH42_9ERIC</name>
<reference evidence="1 2" key="1">
    <citation type="journal article" date="2021" name="Hortic Res">
        <title>High-quality reference genome and annotation aids understanding of berry development for evergreen blueberry (Vaccinium darrowii).</title>
        <authorList>
            <person name="Yu J."/>
            <person name="Hulse-Kemp A.M."/>
            <person name="Babiker E."/>
            <person name="Staton M."/>
        </authorList>
    </citation>
    <scope>NUCLEOTIDE SEQUENCE [LARGE SCALE GENOMIC DNA]</scope>
    <source>
        <strain evidence="2">cv. NJ 8807/NJ 8810</strain>
        <tissue evidence="1">Young leaf</tissue>
    </source>
</reference>
<protein>
    <submittedName>
        <fullName evidence="1">Uncharacterized protein</fullName>
    </submittedName>
</protein>
<dbReference type="EMBL" id="CM037160">
    <property type="protein sequence ID" value="KAH7840095.1"/>
    <property type="molecule type" value="Genomic_DNA"/>
</dbReference>
<comment type="caution">
    <text evidence="1">The sequence shown here is derived from an EMBL/GenBank/DDBJ whole genome shotgun (WGS) entry which is preliminary data.</text>
</comment>
<keyword evidence="2" id="KW-1185">Reference proteome</keyword>
<organism evidence="1 2">
    <name type="scientific">Vaccinium darrowii</name>
    <dbReference type="NCBI Taxonomy" id="229202"/>
    <lineage>
        <taxon>Eukaryota</taxon>
        <taxon>Viridiplantae</taxon>
        <taxon>Streptophyta</taxon>
        <taxon>Embryophyta</taxon>
        <taxon>Tracheophyta</taxon>
        <taxon>Spermatophyta</taxon>
        <taxon>Magnoliopsida</taxon>
        <taxon>eudicotyledons</taxon>
        <taxon>Gunneridae</taxon>
        <taxon>Pentapetalae</taxon>
        <taxon>asterids</taxon>
        <taxon>Ericales</taxon>
        <taxon>Ericaceae</taxon>
        <taxon>Vaccinioideae</taxon>
        <taxon>Vaccinieae</taxon>
        <taxon>Vaccinium</taxon>
    </lineage>
</organism>